<proteinExistence type="predicted"/>
<dbReference type="Proteomes" id="UP000321393">
    <property type="component" value="Unassembled WGS sequence"/>
</dbReference>
<dbReference type="EMBL" id="SSTE01013576">
    <property type="protein sequence ID" value="KAA0046911.1"/>
    <property type="molecule type" value="Genomic_DNA"/>
</dbReference>
<evidence type="ECO:0000313" key="3">
    <source>
        <dbReference type="Proteomes" id="UP000321393"/>
    </source>
</evidence>
<organism evidence="1 3">
    <name type="scientific">Cucumis melo var. makuwa</name>
    <name type="common">Oriental melon</name>
    <dbReference type="NCBI Taxonomy" id="1194695"/>
    <lineage>
        <taxon>Eukaryota</taxon>
        <taxon>Viridiplantae</taxon>
        <taxon>Streptophyta</taxon>
        <taxon>Embryophyta</taxon>
        <taxon>Tracheophyta</taxon>
        <taxon>Spermatophyta</taxon>
        <taxon>Magnoliopsida</taxon>
        <taxon>eudicotyledons</taxon>
        <taxon>Gunneridae</taxon>
        <taxon>Pentapetalae</taxon>
        <taxon>rosids</taxon>
        <taxon>fabids</taxon>
        <taxon>Cucurbitales</taxon>
        <taxon>Cucurbitaceae</taxon>
        <taxon>Benincaseae</taxon>
        <taxon>Cucumis</taxon>
    </lineage>
</organism>
<reference evidence="3 4" key="1">
    <citation type="submission" date="2019-08" db="EMBL/GenBank/DDBJ databases">
        <title>Draft genome sequences of two oriental melons (Cucumis melo L. var makuwa).</title>
        <authorList>
            <person name="Kwon S.-Y."/>
        </authorList>
    </citation>
    <scope>NUCLEOTIDE SEQUENCE [LARGE SCALE GENOMIC DNA]</scope>
    <source>
        <strain evidence="4">cv. Chang Bougi</strain>
        <strain evidence="3">cv. SW 3</strain>
        <tissue evidence="1">Leaf</tissue>
    </source>
</reference>
<dbReference type="EMBL" id="SSTD01015292">
    <property type="protein sequence ID" value="TYK03238.1"/>
    <property type="molecule type" value="Genomic_DNA"/>
</dbReference>
<gene>
    <name evidence="2" type="ORF">E5676_scaffold298G00530</name>
    <name evidence="1" type="ORF">E6C27_scaffold230G00760</name>
</gene>
<evidence type="ECO:0000313" key="1">
    <source>
        <dbReference type="EMBL" id="KAA0046911.1"/>
    </source>
</evidence>
<dbReference type="AlphaFoldDB" id="A0A5A7TZY2"/>
<sequence>MIKHKEESCALDWSGSKVKGNVKEIDVTLALVRGPSDRSKYKKLEIPVFVNVNLESWVYRDEHYFDIKELDDAEKIKENLKGRMFEHFKALGEGSLDAHLIHIKQGRSYIDYVKKFLNYSAPLPEMAKSVLIDVFITKLEPTLQVEVKSCHSITLED</sequence>
<accession>A0A5A7TZY2</accession>
<name>A0A5A7TZY2_CUCMM</name>
<dbReference type="Proteomes" id="UP000321947">
    <property type="component" value="Unassembled WGS sequence"/>
</dbReference>
<evidence type="ECO:0000313" key="2">
    <source>
        <dbReference type="EMBL" id="TYK03238.1"/>
    </source>
</evidence>
<protein>
    <submittedName>
        <fullName evidence="1">Retrotransposon protein</fullName>
    </submittedName>
</protein>
<evidence type="ECO:0000313" key="4">
    <source>
        <dbReference type="Proteomes" id="UP000321947"/>
    </source>
</evidence>
<comment type="caution">
    <text evidence="1">The sequence shown here is derived from an EMBL/GenBank/DDBJ whole genome shotgun (WGS) entry which is preliminary data.</text>
</comment>